<dbReference type="EMBL" id="QEKT01000008">
    <property type="protein sequence ID" value="PVY83153.1"/>
    <property type="molecule type" value="Genomic_DNA"/>
</dbReference>
<feature type="domain" description="Dyp-type peroxidase N-terminal" evidence="7">
    <location>
        <begin position="11"/>
        <end position="159"/>
    </location>
</feature>
<dbReference type="GO" id="GO:0046872">
    <property type="term" value="F:metal ion binding"/>
    <property type="evidence" value="ECO:0007669"/>
    <property type="project" value="UniProtKB-KW"/>
</dbReference>
<organism evidence="9 10">
    <name type="scientific">Convivina intestini</name>
    <dbReference type="NCBI Taxonomy" id="1505726"/>
    <lineage>
        <taxon>Bacteria</taxon>
        <taxon>Bacillati</taxon>
        <taxon>Bacillota</taxon>
        <taxon>Bacilli</taxon>
        <taxon>Lactobacillales</taxon>
        <taxon>Lactobacillaceae</taxon>
        <taxon>Convivina</taxon>
    </lineage>
</organism>
<dbReference type="PANTHER" id="PTHR30521">
    <property type="entry name" value="DEFERROCHELATASE/PEROXIDASE"/>
    <property type="match status" value="1"/>
</dbReference>
<keyword evidence="4" id="KW-0560">Oxidoreductase</keyword>
<dbReference type="Pfam" id="PF04261">
    <property type="entry name" value="Dyp_perox_N"/>
    <property type="match status" value="1"/>
</dbReference>
<evidence type="ECO:0000256" key="1">
    <source>
        <dbReference type="ARBA" id="ARBA00001970"/>
    </source>
</evidence>
<evidence type="ECO:0000256" key="3">
    <source>
        <dbReference type="ARBA" id="ARBA00022723"/>
    </source>
</evidence>
<dbReference type="PROSITE" id="PS51404">
    <property type="entry name" value="DYP_PEROXIDASE"/>
    <property type="match status" value="1"/>
</dbReference>
<feature type="domain" description="Dyp-type peroxidase C-terminal" evidence="8">
    <location>
        <begin position="164"/>
        <end position="321"/>
    </location>
</feature>
<dbReference type="OrthoDB" id="3251355at2"/>
<dbReference type="RefSeq" id="WP_089939213.1">
    <property type="nucleotide sequence ID" value="NZ_CAKOEX010000008.1"/>
</dbReference>
<dbReference type="GO" id="GO:0020037">
    <property type="term" value="F:heme binding"/>
    <property type="evidence" value="ECO:0007669"/>
    <property type="project" value="InterPro"/>
</dbReference>
<dbReference type="GO" id="GO:0005829">
    <property type="term" value="C:cytosol"/>
    <property type="evidence" value="ECO:0007669"/>
    <property type="project" value="TreeGrafter"/>
</dbReference>
<keyword evidence="5" id="KW-0408">Iron</keyword>
<dbReference type="Proteomes" id="UP000245433">
    <property type="component" value="Unassembled WGS sequence"/>
</dbReference>
<keyword evidence="2 9" id="KW-0575">Peroxidase</keyword>
<dbReference type="Pfam" id="PF20628">
    <property type="entry name" value="Dyp_perox_C"/>
    <property type="match status" value="1"/>
</dbReference>
<evidence type="ECO:0000256" key="4">
    <source>
        <dbReference type="ARBA" id="ARBA00023002"/>
    </source>
</evidence>
<keyword evidence="3" id="KW-0479">Metal-binding</keyword>
<name>A0A2U1D640_9LACO</name>
<comment type="caution">
    <text evidence="9">The sequence shown here is derived from an EMBL/GenBank/DDBJ whole genome shotgun (WGS) entry which is preliminary data.</text>
</comment>
<keyword evidence="10" id="KW-1185">Reference proteome</keyword>
<comment type="cofactor">
    <cofactor evidence="1">
        <name>heme b</name>
        <dbReference type="ChEBI" id="CHEBI:60344"/>
    </cofactor>
</comment>
<dbReference type="InterPro" id="IPR011008">
    <property type="entry name" value="Dimeric_a/b-barrel"/>
</dbReference>
<evidence type="ECO:0000259" key="7">
    <source>
        <dbReference type="Pfam" id="PF04261"/>
    </source>
</evidence>
<dbReference type="InterPro" id="IPR048327">
    <property type="entry name" value="Dyp_perox_N"/>
</dbReference>
<dbReference type="InterPro" id="IPR006314">
    <property type="entry name" value="Dyp_peroxidase"/>
</dbReference>
<comment type="similarity">
    <text evidence="6">Belongs to the DyP-type peroxidase family.</text>
</comment>
<dbReference type="PANTHER" id="PTHR30521:SF0">
    <property type="entry name" value="DYP-TYPE PEROXIDASE FAMILY PROTEIN"/>
    <property type="match status" value="1"/>
</dbReference>
<reference evidence="9 10" key="1">
    <citation type="submission" date="2018-04" db="EMBL/GenBank/DDBJ databases">
        <title>Genomic Encyclopedia of Type Strains, Phase IV (KMG-IV): sequencing the most valuable type-strain genomes for metagenomic binning, comparative biology and taxonomic classification.</title>
        <authorList>
            <person name="Goeker M."/>
        </authorList>
    </citation>
    <scope>NUCLEOTIDE SEQUENCE [LARGE SCALE GENOMIC DNA]</scope>
    <source>
        <strain evidence="9 10">DSM 28795</strain>
    </source>
</reference>
<evidence type="ECO:0000259" key="8">
    <source>
        <dbReference type="Pfam" id="PF20628"/>
    </source>
</evidence>
<gene>
    <name evidence="9" type="ORF">C7384_10829</name>
</gene>
<dbReference type="GO" id="GO:0004601">
    <property type="term" value="F:peroxidase activity"/>
    <property type="evidence" value="ECO:0007669"/>
    <property type="project" value="UniProtKB-KW"/>
</dbReference>
<evidence type="ECO:0000256" key="6">
    <source>
        <dbReference type="ARBA" id="ARBA00025737"/>
    </source>
</evidence>
<evidence type="ECO:0000256" key="2">
    <source>
        <dbReference type="ARBA" id="ARBA00022559"/>
    </source>
</evidence>
<dbReference type="SUPFAM" id="SSF54909">
    <property type="entry name" value="Dimeric alpha+beta barrel"/>
    <property type="match status" value="1"/>
</dbReference>
<evidence type="ECO:0000313" key="9">
    <source>
        <dbReference type="EMBL" id="PVY83153.1"/>
    </source>
</evidence>
<proteinExistence type="inferred from homology"/>
<sequence length="332" mass="37764">MPINPSKAQDVFKDIGEHVQFTVLKFKEDVDPKVLQEAIEEFADRSQAIIRSMRIRESGLSANAGIKVAFGFSNHAWDILFPNTPKPKELETFEGIDGPNYEMPGMPDLDAKYSMPASEGDMFFHIRDSAEAQVYEVQTQFMKFLREYTEVVDSTKGFRYFEGRAIIGFIDGTEAPAIEDAADYAIIGDEDPDYINGSYAFAQKWHHDMDFWNHLKTESQEKAVGREKFSDLELEDEDKYKNAHNVASKSISPEGEEQKIIRMNVPYSDPATGNTGTYFMGYARHWEITKNMLLSMVLQNDFLLTFSTLLSGQLFFIPSRDTLAKIADGEFD</sequence>
<accession>A0A2U1D640</accession>
<evidence type="ECO:0000313" key="10">
    <source>
        <dbReference type="Proteomes" id="UP000245433"/>
    </source>
</evidence>
<evidence type="ECO:0000256" key="5">
    <source>
        <dbReference type="ARBA" id="ARBA00023004"/>
    </source>
</evidence>
<protein>
    <submittedName>
        <fullName evidence="9">Putative iron-dependent peroxidase</fullName>
    </submittedName>
</protein>
<dbReference type="AlphaFoldDB" id="A0A2U1D640"/>
<dbReference type="InterPro" id="IPR048328">
    <property type="entry name" value="Dyp_perox_C"/>
</dbReference>
<dbReference type="NCBIfam" id="TIGR01413">
    <property type="entry name" value="Dyp_perox_fam"/>
    <property type="match status" value="1"/>
</dbReference>